<sequence length="238" mass="25078">MTTSKDQTIWKWENTVPITKTGIETIVALASLAGAITAILIATKVIAGPASLALIASPAGIAVLFVAAMYFAAAAYVSYQQMQKNEEIGANGTNGKDGKDANFATLFKDVVKSGTIVEETVKKDGENDVQQLFLTLPIADYTELAKNNEPVHILLANEKVVELAHVAPGDNATEYKVQITKVAEKTTVADMKAELGMAADSKSLKVAVSDKDLEALKNGVSTKLGEVAVNAALSKIAK</sequence>
<protein>
    <submittedName>
        <fullName evidence="2">Uncharacterized protein</fullName>
    </submittedName>
</protein>
<gene>
    <name evidence="2" type="primary">wOo_07860</name>
    <name evidence="2" type="ORF">TNCT_506451</name>
</gene>
<name>A0A8X6F673_TRICU</name>
<keyword evidence="1" id="KW-1133">Transmembrane helix</keyword>
<comment type="caution">
    <text evidence="2">The sequence shown here is derived from an EMBL/GenBank/DDBJ whole genome shotgun (WGS) entry which is preliminary data.</text>
</comment>
<evidence type="ECO:0000256" key="1">
    <source>
        <dbReference type="SAM" id="Phobius"/>
    </source>
</evidence>
<evidence type="ECO:0000313" key="2">
    <source>
        <dbReference type="EMBL" id="GFQ72235.1"/>
    </source>
</evidence>
<dbReference type="Proteomes" id="UP000887116">
    <property type="component" value="Unassembled WGS sequence"/>
</dbReference>
<dbReference type="OrthoDB" id="10389436at2759"/>
<keyword evidence="3" id="KW-1185">Reference proteome</keyword>
<proteinExistence type="predicted"/>
<accession>A0A8X6F673</accession>
<keyword evidence="1" id="KW-0812">Transmembrane</keyword>
<evidence type="ECO:0000313" key="3">
    <source>
        <dbReference type="Proteomes" id="UP000887116"/>
    </source>
</evidence>
<feature type="transmembrane region" description="Helical" evidence="1">
    <location>
        <begin position="52"/>
        <end position="77"/>
    </location>
</feature>
<dbReference type="AlphaFoldDB" id="A0A8X6F673"/>
<dbReference type="EMBL" id="BMAO01021165">
    <property type="protein sequence ID" value="GFQ72235.1"/>
    <property type="molecule type" value="Genomic_DNA"/>
</dbReference>
<feature type="transmembrane region" description="Helical" evidence="1">
    <location>
        <begin position="21"/>
        <end position="46"/>
    </location>
</feature>
<organism evidence="2 3">
    <name type="scientific">Trichonephila clavata</name>
    <name type="common">Joro spider</name>
    <name type="synonym">Nephila clavata</name>
    <dbReference type="NCBI Taxonomy" id="2740835"/>
    <lineage>
        <taxon>Eukaryota</taxon>
        <taxon>Metazoa</taxon>
        <taxon>Ecdysozoa</taxon>
        <taxon>Arthropoda</taxon>
        <taxon>Chelicerata</taxon>
        <taxon>Arachnida</taxon>
        <taxon>Araneae</taxon>
        <taxon>Araneomorphae</taxon>
        <taxon>Entelegynae</taxon>
        <taxon>Araneoidea</taxon>
        <taxon>Nephilidae</taxon>
        <taxon>Trichonephila</taxon>
    </lineage>
</organism>
<reference evidence="2" key="1">
    <citation type="submission" date="2020-07" db="EMBL/GenBank/DDBJ databases">
        <title>Multicomponent nature underlies the extraordinary mechanical properties of spider dragline silk.</title>
        <authorList>
            <person name="Kono N."/>
            <person name="Nakamura H."/>
            <person name="Mori M."/>
            <person name="Yoshida Y."/>
            <person name="Ohtoshi R."/>
            <person name="Malay A.D."/>
            <person name="Moran D.A.P."/>
            <person name="Tomita M."/>
            <person name="Numata K."/>
            <person name="Arakawa K."/>
        </authorList>
    </citation>
    <scope>NUCLEOTIDE SEQUENCE</scope>
</reference>
<keyword evidence="1" id="KW-0472">Membrane</keyword>